<accession>A0A0S4QME3</accession>
<feature type="transmembrane region" description="Helical" evidence="1">
    <location>
        <begin position="12"/>
        <end position="32"/>
    </location>
</feature>
<feature type="transmembrane region" description="Helical" evidence="1">
    <location>
        <begin position="119"/>
        <end position="138"/>
    </location>
</feature>
<protein>
    <submittedName>
        <fullName evidence="2">Uncharacterized protein</fullName>
    </submittedName>
</protein>
<dbReference type="Proteomes" id="UP000198802">
    <property type="component" value="Unassembled WGS sequence"/>
</dbReference>
<organism evidence="2 3">
    <name type="scientific">Parafrankia irregularis</name>
    <dbReference type="NCBI Taxonomy" id="795642"/>
    <lineage>
        <taxon>Bacteria</taxon>
        <taxon>Bacillati</taxon>
        <taxon>Actinomycetota</taxon>
        <taxon>Actinomycetes</taxon>
        <taxon>Frankiales</taxon>
        <taxon>Frankiaceae</taxon>
        <taxon>Parafrankia</taxon>
    </lineage>
</organism>
<keyword evidence="3" id="KW-1185">Reference proteome</keyword>
<proteinExistence type="predicted"/>
<sequence>MIWAATPVGRGARASAVSVLAVVLAVVAHVAACDRLPSLPVTACGSLLALRVCWGNTGRRMAPPRLGGLVLGVQAGLHLGFAMTEPAHGTHRGLPAHGSMTMPTGALDSAGIDLLPGGARMALLHLAAALVLAWWLSVGERLLWRAARGAAAVARRAAGRLRRRRTHGLCPLPVLAVARQRRPAADRAPHLVQLVHLVVRRGPPDPRPA</sequence>
<keyword evidence="1" id="KW-1133">Transmembrane helix</keyword>
<dbReference type="RefSeq" id="WP_242666273.1">
    <property type="nucleotide sequence ID" value="NZ_FAOZ01000009.1"/>
</dbReference>
<reference evidence="3" key="1">
    <citation type="submission" date="2015-11" db="EMBL/GenBank/DDBJ databases">
        <authorList>
            <person name="Varghese N."/>
        </authorList>
    </citation>
    <scope>NUCLEOTIDE SEQUENCE [LARGE SCALE GENOMIC DNA]</scope>
    <source>
        <strain evidence="3">DSM 45899</strain>
    </source>
</reference>
<name>A0A0S4QME3_9ACTN</name>
<keyword evidence="1" id="KW-0472">Membrane</keyword>
<dbReference type="EMBL" id="FAOZ01000009">
    <property type="protein sequence ID" value="CUU56827.1"/>
    <property type="molecule type" value="Genomic_DNA"/>
</dbReference>
<evidence type="ECO:0000256" key="1">
    <source>
        <dbReference type="SAM" id="Phobius"/>
    </source>
</evidence>
<evidence type="ECO:0000313" key="2">
    <source>
        <dbReference type="EMBL" id="CUU56827.1"/>
    </source>
</evidence>
<keyword evidence="1" id="KW-0812">Transmembrane</keyword>
<gene>
    <name evidence="2" type="ORF">Ga0074812_10947</name>
</gene>
<evidence type="ECO:0000313" key="3">
    <source>
        <dbReference type="Proteomes" id="UP000198802"/>
    </source>
</evidence>
<dbReference type="AlphaFoldDB" id="A0A0S4QME3"/>